<dbReference type="PANTHER" id="PTHR43669:SF11">
    <property type="entry name" value="SHORT-CHAIN DEHYDROGENASE_OXIDOREDUCTASE"/>
    <property type="match status" value="1"/>
</dbReference>
<dbReference type="GO" id="GO:0016491">
    <property type="term" value="F:oxidoreductase activity"/>
    <property type="evidence" value="ECO:0007669"/>
    <property type="project" value="UniProtKB-KW"/>
</dbReference>
<name>A0A9P4IZ26_9PEZI</name>
<protein>
    <submittedName>
        <fullName evidence="3">Short-chain dehydrogenase/oxidoreductase</fullName>
    </submittedName>
</protein>
<accession>A0A9P4IZ26</accession>
<dbReference type="AlphaFoldDB" id="A0A9P4IZ26"/>
<gene>
    <name evidence="3" type="ORF">K461DRAFT_281757</name>
</gene>
<dbReference type="InterPro" id="IPR002347">
    <property type="entry name" value="SDR_fam"/>
</dbReference>
<dbReference type="Gene3D" id="3.40.50.720">
    <property type="entry name" value="NAD(P)-binding Rossmann-like Domain"/>
    <property type="match status" value="1"/>
</dbReference>
<organism evidence="3 4">
    <name type="scientific">Myriangium duriaei CBS 260.36</name>
    <dbReference type="NCBI Taxonomy" id="1168546"/>
    <lineage>
        <taxon>Eukaryota</taxon>
        <taxon>Fungi</taxon>
        <taxon>Dikarya</taxon>
        <taxon>Ascomycota</taxon>
        <taxon>Pezizomycotina</taxon>
        <taxon>Dothideomycetes</taxon>
        <taxon>Dothideomycetidae</taxon>
        <taxon>Myriangiales</taxon>
        <taxon>Myriangiaceae</taxon>
        <taxon>Myriangium</taxon>
    </lineage>
</organism>
<dbReference type="Pfam" id="PF00106">
    <property type="entry name" value="adh_short"/>
    <property type="match status" value="1"/>
</dbReference>
<evidence type="ECO:0000256" key="1">
    <source>
        <dbReference type="ARBA" id="ARBA00006484"/>
    </source>
</evidence>
<sequence length="275" mass="29880">MSLPLYKKALIIGGTSGIGLALAEKLISTGASVIVTGRRHDRLQSFVSAHPKHASSYTLDVTDLSSLPAFVATVTQSHPDIDLVVLNSGIQRAFDFTSPSSVDLGTFQTELVTNYLSVVHVFTLLTPYLTSRPHGTTVAFISATLGLVPTMIRTSGYNASKAALHSWILNVREQFRRSTDAAYHKVKLVEVFPPAVQTELHDTRHQPDLINGDKLGMPLDVYTEQMWKGLERGEEQFGVGDFPAAVLEGPEKARGEMYSGGIDGLEKALAPFKKS</sequence>
<dbReference type="OrthoDB" id="37659at2759"/>
<comment type="caution">
    <text evidence="3">The sequence shown here is derived from an EMBL/GenBank/DDBJ whole genome shotgun (WGS) entry which is preliminary data.</text>
</comment>
<dbReference type="PANTHER" id="PTHR43669">
    <property type="entry name" value="5-KETO-D-GLUCONATE 5-REDUCTASE"/>
    <property type="match status" value="1"/>
</dbReference>
<keyword evidence="4" id="KW-1185">Reference proteome</keyword>
<comment type="similarity">
    <text evidence="1">Belongs to the short-chain dehydrogenases/reductases (SDR) family.</text>
</comment>
<keyword evidence="2" id="KW-0560">Oxidoreductase</keyword>
<dbReference type="SUPFAM" id="SSF51735">
    <property type="entry name" value="NAD(P)-binding Rossmann-fold domains"/>
    <property type="match status" value="1"/>
</dbReference>
<proteinExistence type="inferred from homology"/>
<evidence type="ECO:0000256" key="2">
    <source>
        <dbReference type="ARBA" id="ARBA00023002"/>
    </source>
</evidence>
<evidence type="ECO:0000313" key="4">
    <source>
        <dbReference type="Proteomes" id="UP000799439"/>
    </source>
</evidence>
<reference evidence="3" key="1">
    <citation type="journal article" date="2020" name="Stud. Mycol.">
        <title>101 Dothideomycetes genomes: a test case for predicting lifestyles and emergence of pathogens.</title>
        <authorList>
            <person name="Haridas S."/>
            <person name="Albert R."/>
            <person name="Binder M."/>
            <person name="Bloem J."/>
            <person name="Labutti K."/>
            <person name="Salamov A."/>
            <person name="Andreopoulos B."/>
            <person name="Baker S."/>
            <person name="Barry K."/>
            <person name="Bills G."/>
            <person name="Bluhm B."/>
            <person name="Cannon C."/>
            <person name="Castanera R."/>
            <person name="Culley D."/>
            <person name="Daum C."/>
            <person name="Ezra D."/>
            <person name="Gonzalez J."/>
            <person name="Henrissat B."/>
            <person name="Kuo A."/>
            <person name="Liang C."/>
            <person name="Lipzen A."/>
            <person name="Lutzoni F."/>
            <person name="Magnuson J."/>
            <person name="Mondo S."/>
            <person name="Nolan M."/>
            <person name="Ohm R."/>
            <person name="Pangilinan J."/>
            <person name="Park H.-J."/>
            <person name="Ramirez L."/>
            <person name="Alfaro M."/>
            <person name="Sun H."/>
            <person name="Tritt A."/>
            <person name="Yoshinaga Y."/>
            <person name="Zwiers L.-H."/>
            <person name="Turgeon B."/>
            <person name="Goodwin S."/>
            <person name="Spatafora J."/>
            <person name="Crous P."/>
            <person name="Grigoriev I."/>
        </authorList>
    </citation>
    <scope>NUCLEOTIDE SEQUENCE</scope>
    <source>
        <strain evidence="3">CBS 260.36</strain>
    </source>
</reference>
<evidence type="ECO:0000313" key="3">
    <source>
        <dbReference type="EMBL" id="KAF2149388.1"/>
    </source>
</evidence>
<dbReference type="EMBL" id="ML996091">
    <property type="protein sequence ID" value="KAF2149388.1"/>
    <property type="molecule type" value="Genomic_DNA"/>
</dbReference>
<dbReference type="InterPro" id="IPR036291">
    <property type="entry name" value="NAD(P)-bd_dom_sf"/>
</dbReference>
<dbReference type="PRINTS" id="PR00081">
    <property type="entry name" value="GDHRDH"/>
</dbReference>
<dbReference type="Proteomes" id="UP000799439">
    <property type="component" value="Unassembled WGS sequence"/>
</dbReference>